<organism evidence="2 3">
    <name type="scientific">Schleiferilactobacillus shenzhenensis LY-73</name>
    <dbReference type="NCBI Taxonomy" id="1231336"/>
    <lineage>
        <taxon>Bacteria</taxon>
        <taxon>Bacillati</taxon>
        <taxon>Bacillota</taxon>
        <taxon>Bacilli</taxon>
        <taxon>Lactobacillales</taxon>
        <taxon>Lactobacillaceae</taxon>
        <taxon>Schleiferilactobacillus</taxon>
    </lineage>
</organism>
<dbReference type="STRING" id="1231336.L248_2172"/>
<proteinExistence type="predicted"/>
<keyword evidence="3" id="KW-1185">Reference proteome</keyword>
<dbReference type="InterPro" id="IPR000182">
    <property type="entry name" value="GNAT_dom"/>
</dbReference>
<evidence type="ECO:0000313" key="3">
    <source>
        <dbReference type="Proteomes" id="UP000030647"/>
    </source>
</evidence>
<dbReference type="SUPFAM" id="SSF55729">
    <property type="entry name" value="Acyl-CoA N-acyltransferases (Nat)"/>
    <property type="match status" value="1"/>
</dbReference>
<dbReference type="eggNOG" id="COG1670">
    <property type="taxonomic scope" value="Bacteria"/>
</dbReference>
<dbReference type="PANTHER" id="PTHR43415">
    <property type="entry name" value="SPERMIDINE N(1)-ACETYLTRANSFERASE"/>
    <property type="match status" value="1"/>
</dbReference>
<feature type="domain" description="N-acetyltransferase" evidence="1">
    <location>
        <begin position="3"/>
        <end position="161"/>
    </location>
</feature>
<dbReference type="HOGENOM" id="CLU_013985_3_2_9"/>
<dbReference type="OrthoDB" id="9795206at2"/>
<accession>U4TQP9</accession>
<evidence type="ECO:0000313" key="2">
    <source>
        <dbReference type="EMBL" id="ERL63812.1"/>
    </source>
</evidence>
<name>U4TQP9_9LACO</name>
<dbReference type="RefSeq" id="WP_022530926.1">
    <property type="nucleotide sequence ID" value="NZ_KI271613.1"/>
</dbReference>
<dbReference type="PANTHER" id="PTHR43415:SF4">
    <property type="entry name" value="N-ACETYLTRANSFERASE DOMAIN-CONTAINING PROTEIN"/>
    <property type="match status" value="1"/>
</dbReference>
<evidence type="ECO:0000259" key="1">
    <source>
        <dbReference type="PROSITE" id="PS51186"/>
    </source>
</evidence>
<dbReference type="Gene3D" id="3.40.630.30">
    <property type="match status" value="1"/>
</dbReference>
<dbReference type="PROSITE" id="PS51186">
    <property type="entry name" value="GNAT"/>
    <property type="match status" value="1"/>
</dbReference>
<dbReference type="InterPro" id="IPR016181">
    <property type="entry name" value="Acyl_CoA_acyltransferase"/>
</dbReference>
<dbReference type="EMBL" id="KI271613">
    <property type="protein sequence ID" value="ERL63812.1"/>
    <property type="molecule type" value="Genomic_DNA"/>
</dbReference>
<dbReference type="Pfam" id="PF13302">
    <property type="entry name" value="Acetyltransf_3"/>
    <property type="match status" value="1"/>
</dbReference>
<sequence>MTVTIRPFQQSDIPTLWDIAYGHGRGEWNNWNGPYFNDKPETLEELRSYAHDPFKNGIWLDERLVGGLFAYYDDGKLQRWLDVGIVIFVDDIWGQGVGTAALQQWLTRVFSMIDLPHIGLTTWSGNIRMMRVAEKLGMKKEAQIRQVRYWQGRYWDSVKYGVLRDEWTAQEKNTPIV</sequence>
<protein>
    <recommendedName>
        <fullName evidence="1">N-acetyltransferase domain-containing protein</fullName>
    </recommendedName>
</protein>
<dbReference type="GO" id="GO:0016747">
    <property type="term" value="F:acyltransferase activity, transferring groups other than amino-acyl groups"/>
    <property type="evidence" value="ECO:0007669"/>
    <property type="project" value="InterPro"/>
</dbReference>
<gene>
    <name evidence="2" type="ORF">L248_2172</name>
</gene>
<dbReference type="Proteomes" id="UP000030647">
    <property type="component" value="Unassembled WGS sequence"/>
</dbReference>
<reference evidence="3" key="1">
    <citation type="journal article" date="2013" name="Genome Announc.">
        <title>Whole-Genome Sequencing of Lactobacillus shenzhenensis Strain LY-73T.</title>
        <authorList>
            <person name="Lin Z."/>
            <person name="Liu Z."/>
            <person name="Yang R."/>
            <person name="Zou Y."/>
            <person name="Wan D."/>
            <person name="Chen J."/>
            <person name="Guo M."/>
            <person name="Zhao J."/>
            <person name="Fang C."/>
            <person name="Yang R."/>
            <person name="Liu F."/>
        </authorList>
    </citation>
    <scope>NUCLEOTIDE SEQUENCE [LARGE SCALE GENOMIC DNA]</scope>
    <source>
        <strain evidence="3">LY-73</strain>
    </source>
</reference>
<dbReference type="AlphaFoldDB" id="U4TQP9"/>